<feature type="repeat" description="TPR" evidence="3">
    <location>
        <begin position="593"/>
        <end position="626"/>
    </location>
</feature>
<dbReference type="Pfam" id="PF13432">
    <property type="entry name" value="TPR_16"/>
    <property type="match status" value="3"/>
</dbReference>
<dbReference type="RefSeq" id="WP_167031823.1">
    <property type="nucleotide sequence ID" value="NZ_CP050177.1"/>
</dbReference>
<dbReference type="AlphaFoldDB" id="A0A6G9H1U0"/>
<keyword evidence="6" id="KW-1185">Reference proteome</keyword>
<accession>A0A6G9H1U0</accession>
<feature type="compositionally biased region" description="Basic and acidic residues" evidence="4">
    <location>
        <begin position="480"/>
        <end position="492"/>
    </location>
</feature>
<dbReference type="Proteomes" id="UP000501179">
    <property type="component" value="Chromosome"/>
</dbReference>
<dbReference type="Gene3D" id="3.40.50.300">
    <property type="entry name" value="P-loop containing nucleotide triphosphate hydrolases"/>
    <property type="match status" value="1"/>
</dbReference>
<organism evidence="5 6">
    <name type="scientific">Streptomyces liangshanensis</name>
    <dbReference type="NCBI Taxonomy" id="2717324"/>
    <lineage>
        <taxon>Bacteria</taxon>
        <taxon>Bacillati</taxon>
        <taxon>Actinomycetota</taxon>
        <taxon>Actinomycetes</taxon>
        <taxon>Kitasatosporales</taxon>
        <taxon>Streptomycetaceae</taxon>
        <taxon>Streptomyces</taxon>
    </lineage>
</organism>
<keyword evidence="2 3" id="KW-0802">TPR repeat</keyword>
<sequence length="866" mass="93587">MAELIRRRQRFVGRRAELGAFRDNLGLAPDDEAHRFLFHVHGIAGVGKTSLVREWEKTARECGALTAYVDDTVNSVPEALAAISAECARQGFPLKRLDRLLETYRQRRHEAESASAAVTLGPAETGEAGEAAGAGQQGGGPSAGSTALAAAGAIGLGMIPVVGAFAGAVDTTRLAEGTDRLRAALSARFRNPDDLRLVLAPDVVLTPVLVDELTDALRQVPWVTLFFDTYERTSPFLGGWLHDLMTTERYGRLPLQVVVTLAGREPFDTALWEGFADFMTDVRLDPFTEDESRRLLAARSVTEETVVAEVLRLSGGLPVLVSTLAQNRPADPDDVGDPSATAVERFLKWERDPLRRRVALDCALPRALDEDVFLAVVEGEEDAGIAGAAGLYDWLRALPFVTGTPAARDAGLRYHDVVRAPMLRLRRTRSPRGWTARHTALARHFTAWREEAEAETGTAEAEMGTAVAATGAEAGARDGTGARERTGPRADEPWESARWRALRLEETYHSLCATPATALPTALRDVAEACREGVGAARRCALALAEAGEDTDDAAVREWGRRLGAALGDDGTGVRNALGLLLDATALDPAGRAVAHRVRGRVLSADGRYEQALADFDRSVALVPDRYEAYLDRGITHRRRGDTGAALADFHRADELAPDTAWVLRAWGEALRGAGRYEEAVALLDRAIAAAPGNAYAIASRGGALHRLGRTAEALADLDRAVALDGGYLWALVRRGRLHVATGAPDLALADLDRAAEIAPDSDWIASERGEIHRLSGRYEDADRELTRCLALNPDHLSALASRGAVRHHLNRPTEALADLDRAIALGPDYTWALAYREQVRIEYGEQVRAESAGQRRDPEGPRNPA</sequence>
<protein>
    <submittedName>
        <fullName evidence="5">Tetratricopeptide repeat protein</fullName>
    </submittedName>
</protein>
<feature type="repeat" description="TPR" evidence="3">
    <location>
        <begin position="627"/>
        <end position="660"/>
    </location>
</feature>
<proteinExistence type="predicted"/>
<dbReference type="InterPro" id="IPR019734">
    <property type="entry name" value="TPR_rpt"/>
</dbReference>
<dbReference type="SUPFAM" id="SSF48452">
    <property type="entry name" value="TPR-like"/>
    <property type="match status" value="1"/>
</dbReference>
<evidence type="ECO:0000256" key="1">
    <source>
        <dbReference type="ARBA" id="ARBA00022737"/>
    </source>
</evidence>
<feature type="repeat" description="TPR" evidence="3">
    <location>
        <begin position="661"/>
        <end position="694"/>
    </location>
</feature>
<dbReference type="SUPFAM" id="SSF52540">
    <property type="entry name" value="P-loop containing nucleoside triphosphate hydrolases"/>
    <property type="match status" value="1"/>
</dbReference>
<dbReference type="PROSITE" id="PS50005">
    <property type="entry name" value="TPR"/>
    <property type="match status" value="3"/>
</dbReference>
<evidence type="ECO:0000313" key="5">
    <source>
        <dbReference type="EMBL" id="QIQ04286.1"/>
    </source>
</evidence>
<gene>
    <name evidence="5" type="ORF">HA039_20020</name>
</gene>
<dbReference type="InterPro" id="IPR050498">
    <property type="entry name" value="Ycf3"/>
</dbReference>
<dbReference type="InterPro" id="IPR027417">
    <property type="entry name" value="P-loop_NTPase"/>
</dbReference>
<dbReference type="PANTHER" id="PTHR44858">
    <property type="entry name" value="TETRATRICOPEPTIDE REPEAT PROTEIN 6"/>
    <property type="match status" value="1"/>
</dbReference>
<dbReference type="PANTHER" id="PTHR44858:SF1">
    <property type="entry name" value="UDP-N-ACETYLGLUCOSAMINE--PEPTIDE N-ACETYLGLUCOSAMINYLTRANSFERASE SPINDLY-RELATED"/>
    <property type="match status" value="1"/>
</dbReference>
<reference evidence="5 6" key="1">
    <citation type="submission" date="2020-03" db="EMBL/GenBank/DDBJ databases">
        <title>A novel species.</title>
        <authorList>
            <person name="Gao J."/>
        </authorList>
    </citation>
    <scope>NUCLEOTIDE SEQUENCE [LARGE SCALE GENOMIC DNA]</scope>
    <source>
        <strain evidence="5 6">QMT-12</strain>
    </source>
</reference>
<dbReference type="EMBL" id="CP050177">
    <property type="protein sequence ID" value="QIQ04286.1"/>
    <property type="molecule type" value="Genomic_DNA"/>
</dbReference>
<evidence type="ECO:0000313" key="6">
    <source>
        <dbReference type="Proteomes" id="UP000501179"/>
    </source>
</evidence>
<evidence type="ECO:0000256" key="2">
    <source>
        <dbReference type="ARBA" id="ARBA00022803"/>
    </source>
</evidence>
<dbReference type="Gene3D" id="1.25.40.10">
    <property type="entry name" value="Tetratricopeptide repeat domain"/>
    <property type="match status" value="3"/>
</dbReference>
<evidence type="ECO:0000256" key="3">
    <source>
        <dbReference type="PROSITE-ProRule" id="PRU00339"/>
    </source>
</evidence>
<feature type="region of interest" description="Disordered" evidence="4">
    <location>
        <begin position="471"/>
        <end position="492"/>
    </location>
</feature>
<name>A0A6G9H1U0_9ACTN</name>
<evidence type="ECO:0000256" key="4">
    <source>
        <dbReference type="SAM" id="MobiDB-lite"/>
    </source>
</evidence>
<keyword evidence="1" id="KW-0677">Repeat</keyword>
<dbReference type="KEGG" id="slia:HA039_20020"/>
<dbReference type="SMART" id="SM00028">
    <property type="entry name" value="TPR"/>
    <property type="match status" value="7"/>
</dbReference>
<dbReference type="InterPro" id="IPR011990">
    <property type="entry name" value="TPR-like_helical_dom_sf"/>
</dbReference>